<organism evidence="1 2">
    <name type="scientific">Acanthamoeba polyphaga moumouvirus</name>
    <dbReference type="NCBI Taxonomy" id="1269028"/>
    <lineage>
        <taxon>Viruses</taxon>
        <taxon>Varidnaviria</taxon>
        <taxon>Bamfordvirae</taxon>
        <taxon>Nucleocytoviricota</taxon>
        <taxon>Megaviricetes</taxon>
        <taxon>Imitervirales</taxon>
        <taxon>Mimiviridae</taxon>
        <taxon>Megamimivirinae</taxon>
        <taxon>Moumouvirus</taxon>
    </lineage>
</organism>
<gene>
    <name evidence="1" type="ORF">Moumou_00016</name>
</gene>
<dbReference type="KEGG" id="vg:14445931"/>
<name>L7RAY6_9VIRU</name>
<dbReference type="GeneID" id="14445931"/>
<dbReference type="RefSeq" id="YP_007354000.1">
    <property type="nucleotide sequence ID" value="NC_020104.1"/>
</dbReference>
<protein>
    <submittedName>
        <fullName evidence="1">Uncharacterized protein</fullName>
    </submittedName>
</protein>
<dbReference type="EMBL" id="JX962719">
    <property type="protein sequence ID" value="AGC01564.1"/>
    <property type="molecule type" value="Genomic_DNA"/>
</dbReference>
<reference evidence="1 2" key="1">
    <citation type="journal article" date="2012" name="Genome Biol. Evol.">
        <title>Related Giant Viruses in Distant Locations and Different Habitats: Acanthamoeba polyphaga moumouvirus Represents a Third Lineage of the Mimiviridae That Is Close to the Megavirus Lineage.</title>
        <authorList>
            <person name="Yoosuf N."/>
            <person name="Yutin N."/>
            <person name="Colson P."/>
            <person name="Shabalina S.A."/>
            <person name="Pagnier I."/>
            <person name="Robert C."/>
            <person name="Azza S."/>
            <person name="Klose T."/>
            <person name="Wong J."/>
            <person name="Rossmann M.G."/>
            <person name="La Scola B."/>
            <person name="Raoult D."/>
            <person name="Koonin E.V."/>
        </authorList>
    </citation>
    <scope>NUCLEOTIDE SEQUENCE [LARGE SCALE GENOMIC DNA]</scope>
    <source>
        <strain evidence="1 2">M10A</strain>
    </source>
</reference>
<dbReference type="Proteomes" id="UP000201640">
    <property type="component" value="Segment"/>
</dbReference>
<keyword evidence="2" id="KW-1185">Reference proteome</keyword>
<proteinExistence type="predicted"/>
<evidence type="ECO:0000313" key="1">
    <source>
        <dbReference type="EMBL" id="AGC01564.1"/>
    </source>
</evidence>
<accession>L7RAY6</accession>
<evidence type="ECO:0000313" key="2">
    <source>
        <dbReference type="Proteomes" id="UP000201640"/>
    </source>
</evidence>
<sequence length="166" mass="19465">MASWIVSGDIKKYIKEHINESRLLDEIKKLDINDVNLLTQAVAIDCNCSWDFEDCECTCEIINQVECLDFARIVLKITGGFITSDSLIDMYSHIMFMLSSDNFDFPEEWDFCFTNRQVLITRSLINNPQEVNIIRGILFYPHELPFINKLIVNYICYRNPVILFYD</sequence>